<protein>
    <submittedName>
        <fullName evidence="1">Uncharacterized protein</fullName>
    </submittedName>
</protein>
<proteinExistence type="predicted"/>
<gene>
    <name evidence="1" type="ORF">LCGC14_2528690</name>
</gene>
<sequence length="232" mass="26712">MPVHDDLLFGIGTEPRSKWPTVEVTGDQTAIDVLKPKSDIHDHVLQYLLKRLRDSEDEMGKFYARWQVNEKKVQAYVDLPNWEKILKESNNKGVPPKVTSIVIPYSYAIVSTIVTWLLHAFAGRKPIFQVGMHKGEIVNAAQNMEKVMQYNADHTRYVRVLFDLLQNSQLYGVGVTRSTWVEERAFRTTTKKSSQLDLMGEPTEGERTDSTRTKRLVYEGNIAFSQDPFLFF</sequence>
<dbReference type="AlphaFoldDB" id="A0A0F9AU76"/>
<reference evidence="1" key="1">
    <citation type="journal article" date="2015" name="Nature">
        <title>Complex archaea that bridge the gap between prokaryotes and eukaryotes.</title>
        <authorList>
            <person name="Spang A."/>
            <person name="Saw J.H."/>
            <person name="Jorgensen S.L."/>
            <person name="Zaremba-Niedzwiedzka K."/>
            <person name="Martijn J."/>
            <person name="Lind A.E."/>
            <person name="van Eijk R."/>
            <person name="Schleper C."/>
            <person name="Guy L."/>
            <person name="Ettema T.J."/>
        </authorList>
    </citation>
    <scope>NUCLEOTIDE SEQUENCE</scope>
</reference>
<evidence type="ECO:0000313" key="1">
    <source>
        <dbReference type="EMBL" id="KKL13144.1"/>
    </source>
</evidence>
<feature type="non-terminal residue" evidence="1">
    <location>
        <position position="232"/>
    </location>
</feature>
<accession>A0A0F9AU76</accession>
<dbReference type="EMBL" id="LAZR01040979">
    <property type="protein sequence ID" value="KKL13144.1"/>
    <property type="molecule type" value="Genomic_DNA"/>
</dbReference>
<comment type="caution">
    <text evidence="1">The sequence shown here is derived from an EMBL/GenBank/DDBJ whole genome shotgun (WGS) entry which is preliminary data.</text>
</comment>
<organism evidence="1">
    <name type="scientific">marine sediment metagenome</name>
    <dbReference type="NCBI Taxonomy" id="412755"/>
    <lineage>
        <taxon>unclassified sequences</taxon>
        <taxon>metagenomes</taxon>
        <taxon>ecological metagenomes</taxon>
    </lineage>
</organism>
<name>A0A0F9AU76_9ZZZZ</name>